<protein>
    <recommendedName>
        <fullName evidence="2">leucine--tRNA ligase</fullName>
        <ecNumber evidence="2">6.1.1.4</ecNumber>
    </recommendedName>
    <alternativeName>
        <fullName evidence="8">Leucyl-tRNA synthetase</fullName>
    </alternativeName>
</protein>
<reference evidence="10" key="1">
    <citation type="submission" date="2018-05" db="EMBL/GenBank/DDBJ databases">
        <authorList>
            <person name="Lanie J.A."/>
            <person name="Ng W.-L."/>
            <person name="Kazmierczak K.M."/>
            <person name="Andrzejewski T.M."/>
            <person name="Davidsen T.M."/>
            <person name="Wayne K.J."/>
            <person name="Tettelin H."/>
            <person name="Glass J.I."/>
            <person name="Rusch D."/>
            <person name="Podicherti R."/>
            <person name="Tsui H.-C.T."/>
            <person name="Winkler M.E."/>
        </authorList>
    </citation>
    <scope>NUCLEOTIDE SEQUENCE</scope>
</reference>
<dbReference type="AlphaFoldDB" id="A0A381ZZV6"/>
<dbReference type="EMBL" id="UINC01023207">
    <property type="protein sequence ID" value="SVA94412.1"/>
    <property type="molecule type" value="Genomic_DNA"/>
</dbReference>
<evidence type="ECO:0000256" key="6">
    <source>
        <dbReference type="ARBA" id="ARBA00022917"/>
    </source>
</evidence>
<evidence type="ECO:0000259" key="9">
    <source>
        <dbReference type="Pfam" id="PF00133"/>
    </source>
</evidence>
<dbReference type="PANTHER" id="PTHR45794:SF1">
    <property type="entry name" value="LEUCINE--TRNA LIGASE, CYTOPLASMIC"/>
    <property type="match status" value="1"/>
</dbReference>
<evidence type="ECO:0000256" key="4">
    <source>
        <dbReference type="ARBA" id="ARBA00022741"/>
    </source>
</evidence>
<dbReference type="GO" id="GO:0005524">
    <property type="term" value="F:ATP binding"/>
    <property type="evidence" value="ECO:0007669"/>
    <property type="project" value="UniProtKB-KW"/>
</dbReference>
<evidence type="ECO:0000313" key="10">
    <source>
        <dbReference type="EMBL" id="SVA94412.1"/>
    </source>
</evidence>
<evidence type="ECO:0000256" key="8">
    <source>
        <dbReference type="ARBA" id="ARBA00030520"/>
    </source>
</evidence>
<dbReference type="SUPFAM" id="SSF52374">
    <property type="entry name" value="Nucleotidylyl transferase"/>
    <property type="match status" value="1"/>
</dbReference>
<comment type="similarity">
    <text evidence="1">Belongs to the class-I aminoacyl-tRNA synthetase family.</text>
</comment>
<dbReference type="InterPro" id="IPR002300">
    <property type="entry name" value="aa-tRNA-synth_Ia"/>
</dbReference>
<dbReference type="GO" id="GO:0004823">
    <property type="term" value="F:leucine-tRNA ligase activity"/>
    <property type="evidence" value="ECO:0007669"/>
    <property type="project" value="UniProtKB-EC"/>
</dbReference>
<evidence type="ECO:0000256" key="7">
    <source>
        <dbReference type="ARBA" id="ARBA00023146"/>
    </source>
</evidence>
<dbReference type="GO" id="GO:0006429">
    <property type="term" value="P:leucyl-tRNA aminoacylation"/>
    <property type="evidence" value="ECO:0007669"/>
    <property type="project" value="InterPro"/>
</dbReference>
<evidence type="ECO:0000256" key="2">
    <source>
        <dbReference type="ARBA" id="ARBA00013164"/>
    </source>
</evidence>
<dbReference type="Pfam" id="PF00133">
    <property type="entry name" value="tRNA-synt_1"/>
    <property type="match status" value="1"/>
</dbReference>
<keyword evidence="4" id="KW-0547">Nucleotide-binding</keyword>
<feature type="non-terminal residue" evidence="10">
    <location>
        <position position="1"/>
    </location>
</feature>
<keyword evidence="3" id="KW-0436">Ligase</keyword>
<dbReference type="InterPro" id="IPR004493">
    <property type="entry name" value="Leu-tRNA-synth_Ia_arc/euk"/>
</dbReference>
<dbReference type="PANTHER" id="PTHR45794">
    <property type="entry name" value="LEUCYL-TRNA SYNTHETASE"/>
    <property type="match status" value="1"/>
</dbReference>
<accession>A0A381ZZV6</accession>
<name>A0A381ZZV6_9ZZZZ</name>
<organism evidence="10">
    <name type="scientific">marine metagenome</name>
    <dbReference type="NCBI Taxonomy" id="408172"/>
    <lineage>
        <taxon>unclassified sequences</taxon>
        <taxon>metagenomes</taxon>
        <taxon>ecological metagenomes</taxon>
    </lineage>
</organism>
<feature type="non-terminal residue" evidence="10">
    <location>
        <position position="157"/>
    </location>
</feature>
<sequence length="157" mass="18479">MEVDWSAIDKKWQKKWAENNDHETNSSDKEKKFITVAYPYPNSPQHIGHGRTYTIADVHSRYLRMKGYNVLFPMGFHYTGTPILGMAKRVEANDTELIEGFKTLYKVPEDKIKEFAEPVKIADYFHEEIKSGMIEMGYSIDWRREFTTIDPAYQKFI</sequence>
<evidence type="ECO:0000256" key="1">
    <source>
        <dbReference type="ARBA" id="ARBA00005594"/>
    </source>
</evidence>
<gene>
    <name evidence="10" type="ORF">METZ01_LOCUS147266</name>
</gene>
<proteinExistence type="inferred from homology"/>
<dbReference type="Gene3D" id="3.40.50.620">
    <property type="entry name" value="HUPs"/>
    <property type="match status" value="1"/>
</dbReference>
<evidence type="ECO:0000256" key="3">
    <source>
        <dbReference type="ARBA" id="ARBA00022598"/>
    </source>
</evidence>
<feature type="domain" description="Aminoacyl-tRNA synthetase class Ia" evidence="9">
    <location>
        <begin position="11"/>
        <end position="155"/>
    </location>
</feature>
<dbReference type="EC" id="6.1.1.4" evidence="2"/>
<keyword evidence="7" id="KW-0030">Aminoacyl-tRNA synthetase</keyword>
<keyword evidence="6" id="KW-0648">Protein biosynthesis</keyword>
<dbReference type="InterPro" id="IPR014729">
    <property type="entry name" value="Rossmann-like_a/b/a_fold"/>
</dbReference>
<evidence type="ECO:0000256" key="5">
    <source>
        <dbReference type="ARBA" id="ARBA00022840"/>
    </source>
</evidence>
<keyword evidence="5" id="KW-0067">ATP-binding</keyword>